<keyword evidence="8" id="KW-1185">Reference proteome</keyword>
<dbReference type="SMART" id="SM00066">
    <property type="entry name" value="GAL4"/>
    <property type="match status" value="1"/>
</dbReference>
<dbReference type="PROSITE" id="PS50048">
    <property type="entry name" value="ZN2_CY6_FUNGAL_2"/>
    <property type="match status" value="1"/>
</dbReference>
<evidence type="ECO:0000256" key="3">
    <source>
        <dbReference type="ARBA" id="ARBA00023163"/>
    </source>
</evidence>
<dbReference type="GO" id="GO:0000981">
    <property type="term" value="F:DNA-binding transcription factor activity, RNA polymerase II-specific"/>
    <property type="evidence" value="ECO:0007669"/>
    <property type="project" value="InterPro"/>
</dbReference>
<evidence type="ECO:0000256" key="2">
    <source>
        <dbReference type="ARBA" id="ARBA00023125"/>
    </source>
</evidence>
<dbReference type="STRING" id="227321.C8V5V9"/>
<dbReference type="EMBL" id="BN001302">
    <property type="protein sequence ID" value="CBF74946.1"/>
    <property type="molecule type" value="Genomic_DNA"/>
</dbReference>
<dbReference type="HOGENOM" id="CLU_014802_0_0_1"/>
<dbReference type="PANTHER" id="PTHR47431:SF5">
    <property type="entry name" value="ZN(II)2CYS6 TRANSCRIPTION FACTOR (EUROFUNG)"/>
    <property type="match status" value="1"/>
</dbReference>
<keyword evidence="4" id="KW-0539">Nucleus</keyword>
<reference evidence="8" key="1">
    <citation type="journal article" date="2005" name="Nature">
        <title>Sequencing of Aspergillus nidulans and comparative analysis with A. fumigatus and A. oryzae.</title>
        <authorList>
            <person name="Galagan J.E."/>
            <person name="Calvo S.E."/>
            <person name="Cuomo C."/>
            <person name="Ma L.J."/>
            <person name="Wortman J.R."/>
            <person name="Batzoglou S."/>
            <person name="Lee S.I."/>
            <person name="Basturkmen M."/>
            <person name="Spevak C.C."/>
            <person name="Clutterbuck J."/>
            <person name="Kapitonov V."/>
            <person name="Jurka J."/>
            <person name="Scazzocchio C."/>
            <person name="Farman M."/>
            <person name="Butler J."/>
            <person name="Purcell S."/>
            <person name="Harris S."/>
            <person name="Braus G.H."/>
            <person name="Draht O."/>
            <person name="Busch S."/>
            <person name="D'Enfert C."/>
            <person name="Bouchier C."/>
            <person name="Goldman G.H."/>
            <person name="Bell-Pedersen D."/>
            <person name="Griffiths-Jones S."/>
            <person name="Doonan J.H."/>
            <person name="Yu J."/>
            <person name="Vienken K."/>
            <person name="Pain A."/>
            <person name="Freitag M."/>
            <person name="Selker E.U."/>
            <person name="Archer D.B."/>
            <person name="Penalva M.A."/>
            <person name="Oakley B.R."/>
            <person name="Momany M."/>
            <person name="Tanaka T."/>
            <person name="Kumagai T."/>
            <person name="Asai K."/>
            <person name="Machida M."/>
            <person name="Nierman W.C."/>
            <person name="Denning D.W."/>
            <person name="Caddick M."/>
            <person name="Hynes M."/>
            <person name="Paoletti M."/>
            <person name="Fischer R."/>
            <person name="Miller B."/>
            <person name="Dyer P."/>
            <person name="Sachs M.S."/>
            <person name="Osmani S.A."/>
            <person name="Birren B.W."/>
        </authorList>
    </citation>
    <scope>NUCLEOTIDE SEQUENCE [LARGE SCALE GENOMIC DNA]</scope>
    <source>
        <strain evidence="8">FGSC A4 / ATCC 38163 / CBS 112.46 / NRRL 194 / M139</strain>
    </source>
</reference>
<dbReference type="InterPro" id="IPR036864">
    <property type="entry name" value="Zn2-C6_fun-type_DNA-bd_sf"/>
</dbReference>
<evidence type="ECO:0000256" key="1">
    <source>
        <dbReference type="ARBA" id="ARBA00023015"/>
    </source>
</evidence>
<organism evidence="7 8">
    <name type="scientific">Emericella nidulans (strain FGSC A4 / ATCC 38163 / CBS 112.46 / NRRL 194 / M139)</name>
    <name type="common">Aspergillus nidulans</name>
    <dbReference type="NCBI Taxonomy" id="227321"/>
    <lineage>
        <taxon>Eukaryota</taxon>
        <taxon>Fungi</taxon>
        <taxon>Dikarya</taxon>
        <taxon>Ascomycota</taxon>
        <taxon>Pezizomycotina</taxon>
        <taxon>Eurotiomycetes</taxon>
        <taxon>Eurotiomycetidae</taxon>
        <taxon>Eurotiales</taxon>
        <taxon>Aspergillaceae</taxon>
        <taxon>Aspergillus</taxon>
        <taxon>Aspergillus subgen. Nidulantes</taxon>
    </lineage>
</organism>
<reference evidence="8" key="2">
    <citation type="journal article" date="2009" name="Fungal Genet. Biol.">
        <title>The 2008 update of the Aspergillus nidulans genome annotation: a community effort.</title>
        <authorList>
            <person name="Wortman J.R."/>
            <person name="Gilsenan J.M."/>
            <person name="Joardar V."/>
            <person name="Deegan J."/>
            <person name="Clutterbuck J."/>
            <person name="Andersen M.R."/>
            <person name="Archer D."/>
            <person name="Bencina M."/>
            <person name="Braus G."/>
            <person name="Coutinho P."/>
            <person name="von Dohren H."/>
            <person name="Doonan J."/>
            <person name="Driessen A.J."/>
            <person name="Durek P."/>
            <person name="Espeso E."/>
            <person name="Fekete E."/>
            <person name="Flipphi M."/>
            <person name="Estrada C.G."/>
            <person name="Geysens S."/>
            <person name="Goldman G."/>
            <person name="de Groot P.W."/>
            <person name="Hansen K."/>
            <person name="Harris S.D."/>
            <person name="Heinekamp T."/>
            <person name="Helmstaedt K."/>
            <person name="Henrissat B."/>
            <person name="Hofmann G."/>
            <person name="Homan T."/>
            <person name="Horio T."/>
            <person name="Horiuchi H."/>
            <person name="James S."/>
            <person name="Jones M."/>
            <person name="Karaffa L."/>
            <person name="Karanyi Z."/>
            <person name="Kato M."/>
            <person name="Keller N."/>
            <person name="Kelly D.E."/>
            <person name="Kiel J.A."/>
            <person name="Kim J.M."/>
            <person name="van der Klei I.J."/>
            <person name="Klis F.M."/>
            <person name="Kovalchuk A."/>
            <person name="Krasevec N."/>
            <person name="Kubicek C.P."/>
            <person name="Liu B."/>
            <person name="Maccabe A."/>
            <person name="Meyer V."/>
            <person name="Mirabito P."/>
            <person name="Miskei M."/>
            <person name="Mos M."/>
            <person name="Mullins J."/>
            <person name="Nelson D.R."/>
            <person name="Nielsen J."/>
            <person name="Oakley B.R."/>
            <person name="Osmani S.A."/>
            <person name="Pakula T."/>
            <person name="Paszewski A."/>
            <person name="Paulsen I."/>
            <person name="Pilsyk S."/>
            <person name="Pocsi I."/>
            <person name="Punt P.J."/>
            <person name="Ram A.F."/>
            <person name="Ren Q."/>
            <person name="Robellet X."/>
            <person name="Robson G."/>
            <person name="Seiboth B."/>
            <person name="van Solingen P."/>
            <person name="Specht T."/>
            <person name="Sun J."/>
            <person name="Taheri-Talesh N."/>
            <person name="Takeshita N."/>
            <person name="Ussery D."/>
            <person name="vanKuyk P.A."/>
            <person name="Visser H."/>
            <person name="van de Vondervoort P.J."/>
            <person name="de Vries R.P."/>
            <person name="Walton J."/>
            <person name="Xiang X."/>
            <person name="Xiong Y."/>
            <person name="Zeng A.P."/>
            <person name="Brandt B.W."/>
            <person name="Cornell M.J."/>
            <person name="van den Hondel C.A."/>
            <person name="Visser J."/>
            <person name="Oliver S.G."/>
            <person name="Turner G."/>
        </authorList>
    </citation>
    <scope>GENOME REANNOTATION</scope>
    <source>
        <strain evidence="8">FGSC A4 / ATCC 38163 / CBS 112.46 / NRRL 194 / M139</strain>
    </source>
</reference>
<dbReference type="GO" id="GO:0008270">
    <property type="term" value="F:zinc ion binding"/>
    <property type="evidence" value="ECO:0007669"/>
    <property type="project" value="InterPro"/>
</dbReference>
<dbReference type="Gene3D" id="4.10.240.10">
    <property type="entry name" value="Zn(2)-C6 fungal-type DNA-binding domain"/>
    <property type="match status" value="1"/>
</dbReference>
<dbReference type="InterPro" id="IPR001138">
    <property type="entry name" value="Zn2Cys6_DnaBD"/>
</dbReference>
<dbReference type="OrthoDB" id="2123952at2759"/>
<dbReference type="PROSITE" id="PS00463">
    <property type="entry name" value="ZN2_CY6_FUNGAL_1"/>
    <property type="match status" value="1"/>
</dbReference>
<dbReference type="RefSeq" id="XP_050467386.1">
    <property type="nucleotide sequence ID" value="XM_050611350.1"/>
</dbReference>
<feature type="domain" description="Zn(2)-C6 fungal-type" evidence="6">
    <location>
        <begin position="11"/>
        <end position="40"/>
    </location>
</feature>
<dbReference type="eggNOG" id="ENOG502SKK7">
    <property type="taxonomic scope" value="Eukaryota"/>
</dbReference>
<keyword evidence="1" id="KW-0805">Transcription regulation</keyword>
<protein>
    <submittedName>
        <fullName evidence="7">Zn(II)2Cys6 transcription factor (Eurofung)</fullName>
    </submittedName>
</protein>
<dbReference type="AlphaFoldDB" id="C8V5V9"/>
<name>C8V5V9_EMENI</name>
<evidence type="ECO:0000256" key="4">
    <source>
        <dbReference type="ARBA" id="ARBA00023242"/>
    </source>
</evidence>
<sequence length="675" mass="74612">MPPASRPVKLACLPCRASKIRCNGQDPCSNCISHGDECRYQPSRRGGARRGPAAAEKLAKKETQRCAAKPAVDNLEKEPAPHGELYHRHTQGSTSTLNTPLPISPAESGLRPSSILREDCGVSPLGGIPSGFLGPVNHPPKALRAYDCSEDLINAYYIFIHPYFPLLPPPVVAQYEDKCVSVEVRSTHANASSLPRWPTSPLGLALAAILTLIPPTGDSNSADDGAAALRRSYADSYARSALESLEDLLEPYSHANLADGPRSILHYAIPQKMEPVLALALLSLYECCQRGNVPKMRLRANQALTAAMDLSLHTETPQTGFLDAHRRCWWAVMFLVYQSSIMTTSPPFITFDDIRITTMFPEFRGCREVRTLLSIETLRPNHPSHVQPWPLLVKAQAALLRSCCIGRELDRELRTGQSLSFSIREEIKDLDSLILGLAAEADRFRCVTNYQGAEADASRNLWAISNALIHTSRLTLHSVRAFPDRRRILDGPIDLLSLDASCTPSSLVESFHLSTSQTGEVDTHFPFTERESIRICLHSSLVVSRVFRRLPSPNPSYSDTTVDMTAAMPWTSWRRLSSPRSIPYMASCQMQSFYTLAMVLKCVNTALCSGTISSYAYLFEQPSVTTEVQDAERLVEELQIGMDALRRSIKADVLFGGVEVMAREVERVFEATLMG</sequence>
<dbReference type="GeneID" id="2873410"/>
<evidence type="ECO:0000313" key="8">
    <source>
        <dbReference type="Proteomes" id="UP000000560"/>
    </source>
</evidence>
<dbReference type="InParanoid" id="C8V5V9"/>
<dbReference type="CDD" id="cd00067">
    <property type="entry name" value="GAL4"/>
    <property type="match status" value="1"/>
</dbReference>
<accession>C8V5V9</accession>
<proteinExistence type="predicted"/>
<dbReference type="KEGG" id="ani:ANIA_03986"/>
<feature type="compositionally biased region" description="Polar residues" evidence="5">
    <location>
        <begin position="91"/>
        <end position="101"/>
    </location>
</feature>
<evidence type="ECO:0000259" key="6">
    <source>
        <dbReference type="PROSITE" id="PS50048"/>
    </source>
</evidence>
<dbReference type="SUPFAM" id="SSF57701">
    <property type="entry name" value="Zn2/Cys6 DNA-binding domain"/>
    <property type="match status" value="1"/>
</dbReference>
<gene>
    <name evidence="7" type="ORF">ANIA_03986</name>
</gene>
<evidence type="ECO:0000313" key="7">
    <source>
        <dbReference type="EMBL" id="CBF74946.1"/>
    </source>
</evidence>
<evidence type="ECO:0000256" key="5">
    <source>
        <dbReference type="SAM" id="MobiDB-lite"/>
    </source>
</evidence>
<dbReference type="GO" id="GO:0003677">
    <property type="term" value="F:DNA binding"/>
    <property type="evidence" value="ECO:0007669"/>
    <property type="project" value="UniProtKB-KW"/>
</dbReference>
<feature type="compositionally biased region" description="Basic and acidic residues" evidence="5">
    <location>
        <begin position="74"/>
        <end position="87"/>
    </location>
</feature>
<dbReference type="OMA" id="ANCQGTE"/>
<keyword evidence="3" id="KW-0804">Transcription</keyword>
<dbReference type="Proteomes" id="UP000000560">
    <property type="component" value="Chromosome II"/>
</dbReference>
<dbReference type="CDD" id="cd12148">
    <property type="entry name" value="fungal_TF_MHR"/>
    <property type="match status" value="1"/>
</dbReference>
<dbReference type="PANTHER" id="PTHR47431">
    <property type="entry name" value="ZN(II)2CYS6 TRANSCRIPTION FACTOR (EUROFUNG)-RELATED"/>
    <property type="match status" value="1"/>
</dbReference>
<dbReference type="Pfam" id="PF00172">
    <property type="entry name" value="Zn_clus"/>
    <property type="match status" value="1"/>
</dbReference>
<feature type="region of interest" description="Disordered" evidence="5">
    <location>
        <begin position="59"/>
        <end position="109"/>
    </location>
</feature>
<keyword evidence="2" id="KW-0238">DNA-binding</keyword>
<dbReference type="VEuPathDB" id="FungiDB:AN3986"/>